<keyword evidence="4 7" id="KW-0812">Transmembrane</keyword>
<feature type="transmembrane region" description="Helical" evidence="7">
    <location>
        <begin position="70"/>
        <end position="97"/>
    </location>
</feature>
<comment type="subcellular location">
    <subcellularLocation>
        <location evidence="1">Cell membrane</location>
        <topology evidence="1">Multi-pass membrane protein</topology>
    </subcellularLocation>
</comment>
<evidence type="ECO:0000256" key="6">
    <source>
        <dbReference type="ARBA" id="ARBA00023136"/>
    </source>
</evidence>
<feature type="transmembrane region" description="Helical" evidence="7">
    <location>
        <begin position="194"/>
        <end position="214"/>
    </location>
</feature>
<feature type="transmembrane region" description="Helical" evidence="7">
    <location>
        <begin position="288"/>
        <end position="308"/>
    </location>
</feature>
<evidence type="ECO:0000256" key="2">
    <source>
        <dbReference type="ARBA" id="ARBA00006386"/>
    </source>
</evidence>
<dbReference type="InterPro" id="IPR005524">
    <property type="entry name" value="DUF318"/>
</dbReference>
<name>A0A1F4S1A5_UNCSA</name>
<sequence length="312" mass="33840">MFQYIADIISFGLFKLNPASTLGQSVNFFIYDSLKITFSIIIIITIISFLRTYLSSQNIKQILSKEKFGLSYLIASLFGAISPFCSCSSVPIFIGFAKAGVPIGVAFAFLITSPLVNEIVFVLMIGTFGLKTALLYSSFGILLGIVGGMILQRTGLDKDIIGVDKKAEEEYLPKTLSGKLEYAISETASILKRIFPYILIGIAIGAFIHGYVPTDFITTHIKSKSLFAVPIAVLIGVPLYAGCSTLVPIIFAFTQKGIATGTALALMMAVAGLSFPEAVMLKSVMKTRLLLIFFSIVTIGIICIGYFFNLIY</sequence>
<dbReference type="PANTHER" id="PTHR42775:SF2">
    <property type="entry name" value="PERMEASE"/>
    <property type="match status" value="1"/>
</dbReference>
<dbReference type="GO" id="GO:0005886">
    <property type="term" value="C:plasma membrane"/>
    <property type="evidence" value="ECO:0007669"/>
    <property type="project" value="UniProtKB-SubCell"/>
</dbReference>
<dbReference type="Pfam" id="PF03773">
    <property type="entry name" value="ArsP_1"/>
    <property type="match status" value="1"/>
</dbReference>
<evidence type="ECO:0000313" key="9">
    <source>
        <dbReference type="Proteomes" id="UP000177905"/>
    </source>
</evidence>
<evidence type="ECO:0000256" key="3">
    <source>
        <dbReference type="ARBA" id="ARBA00022475"/>
    </source>
</evidence>
<feature type="transmembrane region" description="Helical" evidence="7">
    <location>
        <begin position="226"/>
        <end position="251"/>
    </location>
</feature>
<comment type="caution">
    <text evidence="8">The sequence shown here is derived from an EMBL/GenBank/DDBJ whole genome shotgun (WGS) entry which is preliminary data.</text>
</comment>
<feature type="transmembrane region" description="Helical" evidence="7">
    <location>
        <begin position="28"/>
        <end position="50"/>
    </location>
</feature>
<evidence type="ECO:0000256" key="1">
    <source>
        <dbReference type="ARBA" id="ARBA00004651"/>
    </source>
</evidence>
<dbReference type="PANTHER" id="PTHR42775">
    <property type="entry name" value="PERMEASE RV2963-RELATED"/>
    <property type="match status" value="1"/>
</dbReference>
<evidence type="ECO:0000256" key="7">
    <source>
        <dbReference type="SAM" id="Phobius"/>
    </source>
</evidence>
<keyword evidence="3" id="KW-1003">Cell membrane</keyword>
<proteinExistence type="inferred from homology"/>
<comment type="similarity">
    <text evidence="2">Belongs to the UPF0718 family.</text>
</comment>
<evidence type="ECO:0000256" key="4">
    <source>
        <dbReference type="ARBA" id="ARBA00022692"/>
    </source>
</evidence>
<organism evidence="8 9">
    <name type="scientific">candidate division WOR-1 bacterium RIFOXYB2_FULL_36_35</name>
    <dbReference type="NCBI Taxonomy" id="1802578"/>
    <lineage>
        <taxon>Bacteria</taxon>
        <taxon>Bacillati</taxon>
        <taxon>Saganbacteria</taxon>
    </lineage>
</organism>
<feature type="transmembrane region" description="Helical" evidence="7">
    <location>
        <begin position="257"/>
        <end position="276"/>
    </location>
</feature>
<dbReference type="AlphaFoldDB" id="A0A1F4S1A5"/>
<dbReference type="EMBL" id="MEUA01000040">
    <property type="protein sequence ID" value="OGC14190.1"/>
    <property type="molecule type" value="Genomic_DNA"/>
</dbReference>
<keyword evidence="5 7" id="KW-1133">Transmembrane helix</keyword>
<feature type="transmembrane region" description="Helical" evidence="7">
    <location>
        <begin position="103"/>
        <end position="126"/>
    </location>
</feature>
<dbReference type="Proteomes" id="UP000177905">
    <property type="component" value="Unassembled WGS sequence"/>
</dbReference>
<evidence type="ECO:0000256" key="5">
    <source>
        <dbReference type="ARBA" id="ARBA00022989"/>
    </source>
</evidence>
<feature type="transmembrane region" description="Helical" evidence="7">
    <location>
        <begin position="133"/>
        <end position="151"/>
    </location>
</feature>
<gene>
    <name evidence="8" type="ORF">A2290_00755</name>
</gene>
<keyword evidence="6 7" id="KW-0472">Membrane</keyword>
<accession>A0A1F4S1A5</accession>
<dbReference type="InterPro" id="IPR053166">
    <property type="entry name" value="UPF0718_permease"/>
</dbReference>
<protein>
    <recommendedName>
        <fullName evidence="10">Permease</fullName>
    </recommendedName>
</protein>
<evidence type="ECO:0000313" key="8">
    <source>
        <dbReference type="EMBL" id="OGC14190.1"/>
    </source>
</evidence>
<reference evidence="8 9" key="1">
    <citation type="journal article" date="2016" name="Nat. Commun.">
        <title>Thousands of microbial genomes shed light on interconnected biogeochemical processes in an aquifer system.</title>
        <authorList>
            <person name="Anantharaman K."/>
            <person name="Brown C.T."/>
            <person name="Hug L.A."/>
            <person name="Sharon I."/>
            <person name="Castelle C.J."/>
            <person name="Probst A.J."/>
            <person name="Thomas B.C."/>
            <person name="Singh A."/>
            <person name="Wilkins M.J."/>
            <person name="Karaoz U."/>
            <person name="Brodie E.L."/>
            <person name="Williams K.H."/>
            <person name="Hubbard S.S."/>
            <person name="Banfield J.F."/>
        </authorList>
    </citation>
    <scope>NUCLEOTIDE SEQUENCE [LARGE SCALE GENOMIC DNA]</scope>
</reference>
<evidence type="ECO:0008006" key="10">
    <source>
        <dbReference type="Google" id="ProtNLM"/>
    </source>
</evidence>